<dbReference type="PRINTS" id="PR00344">
    <property type="entry name" value="BCTRLSENSOR"/>
</dbReference>
<dbReference type="InterPro" id="IPR005467">
    <property type="entry name" value="His_kinase_dom"/>
</dbReference>
<keyword evidence="4" id="KW-0808">Transferase</keyword>
<evidence type="ECO:0000256" key="8">
    <source>
        <dbReference type="ARBA" id="ARBA00023012"/>
    </source>
</evidence>
<dbReference type="InterPro" id="IPR036890">
    <property type="entry name" value="HATPase_C_sf"/>
</dbReference>
<evidence type="ECO:0000256" key="6">
    <source>
        <dbReference type="ARBA" id="ARBA00022777"/>
    </source>
</evidence>
<keyword evidence="3" id="KW-0597">Phosphoprotein</keyword>
<evidence type="ECO:0000313" key="10">
    <source>
        <dbReference type="EMBL" id="MDC2889137.1"/>
    </source>
</evidence>
<dbReference type="PANTHER" id="PTHR43065:SF16">
    <property type="entry name" value="SENSORY HISTIDINE KINASE_PHOSPHATASE NTRB"/>
    <property type="match status" value="1"/>
</dbReference>
<protein>
    <recommendedName>
        <fullName evidence="2">histidine kinase</fullName>
        <ecNumber evidence="2">2.7.13.3</ecNumber>
    </recommendedName>
</protein>
<evidence type="ECO:0000256" key="1">
    <source>
        <dbReference type="ARBA" id="ARBA00000085"/>
    </source>
</evidence>
<dbReference type="InterPro" id="IPR004358">
    <property type="entry name" value="Sig_transdc_His_kin-like_C"/>
</dbReference>
<reference evidence="10 11" key="1">
    <citation type="submission" date="2023-01" db="EMBL/GenBank/DDBJ databases">
        <title>Psychrosphaera sp. nov., isolated from marine algae.</title>
        <authorList>
            <person name="Bayburt H."/>
            <person name="Choi B.J."/>
            <person name="Kim J.M."/>
            <person name="Choi D.G."/>
            <person name="Jeon C.O."/>
        </authorList>
    </citation>
    <scope>NUCLEOTIDE SEQUENCE [LARGE SCALE GENOMIC DNA]</scope>
    <source>
        <strain evidence="10 11">G1-22</strain>
    </source>
</reference>
<dbReference type="Proteomes" id="UP001528411">
    <property type="component" value="Unassembled WGS sequence"/>
</dbReference>
<evidence type="ECO:0000256" key="4">
    <source>
        <dbReference type="ARBA" id="ARBA00022679"/>
    </source>
</evidence>
<dbReference type="Pfam" id="PF02518">
    <property type="entry name" value="HATPase_c"/>
    <property type="match status" value="1"/>
</dbReference>
<keyword evidence="11" id="KW-1185">Reference proteome</keyword>
<keyword evidence="7 10" id="KW-0067">ATP-binding</keyword>
<dbReference type="GO" id="GO:0005524">
    <property type="term" value="F:ATP binding"/>
    <property type="evidence" value="ECO:0007669"/>
    <property type="project" value="UniProtKB-KW"/>
</dbReference>
<evidence type="ECO:0000256" key="7">
    <source>
        <dbReference type="ARBA" id="ARBA00022840"/>
    </source>
</evidence>
<dbReference type="PROSITE" id="PS50109">
    <property type="entry name" value="HIS_KIN"/>
    <property type="match status" value="1"/>
</dbReference>
<proteinExistence type="predicted"/>
<evidence type="ECO:0000313" key="11">
    <source>
        <dbReference type="Proteomes" id="UP001528411"/>
    </source>
</evidence>
<gene>
    <name evidence="10" type="ORF">PN838_10640</name>
</gene>
<sequence length="64" mass="7016">MSDELRSTIFYPMVTNKSDGNGLGLSISQTLIDQHQGTIEVDSWPGQTAFSIFIPVIQDNEGSK</sequence>
<feature type="domain" description="Histidine kinase" evidence="9">
    <location>
        <begin position="1"/>
        <end position="58"/>
    </location>
</feature>
<comment type="caution">
    <text evidence="10">The sequence shown here is derived from an EMBL/GenBank/DDBJ whole genome shotgun (WGS) entry which is preliminary data.</text>
</comment>
<dbReference type="EMBL" id="JAQOMS010000002">
    <property type="protein sequence ID" value="MDC2889137.1"/>
    <property type="molecule type" value="Genomic_DNA"/>
</dbReference>
<keyword evidence="5" id="KW-0547">Nucleotide-binding</keyword>
<name>A0ABT5FC72_9GAMM</name>
<evidence type="ECO:0000256" key="2">
    <source>
        <dbReference type="ARBA" id="ARBA00012438"/>
    </source>
</evidence>
<dbReference type="Gene3D" id="3.30.565.10">
    <property type="entry name" value="Histidine kinase-like ATPase, C-terminal domain"/>
    <property type="match status" value="1"/>
</dbReference>
<comment type="catalytic activity">
    <reaction evidence="1">
        <text>ATP + protein L-histidine = ADP + protein N-phospho-L-histidine.</text>
        <dbReference type="EC" id="2.7.13.3"/>
    </reaction>
</comment>
<dbReference type="EC" id="2.7.13.3" evidence="2"/>
<evidence type="ECO:0000256" key="3">
    <source>
        <dbReference type="ARBA" id="ARBA00022553"/>
    </source>
</evidence>
<evidence type="ECO:0000259" key="9">
    <source>
        <dbReference type="PROSITE" id="PS50109"/>
    </source>
</evidence>
<organism evidence="10 11">
    <name type="scientific">Psychrosphaera algicola</name>
    <dbReference type="NCBI Taxonomy" id="3023714"/>
    <lineage>
        <taxon>Bacteria</taxon>
        <taxon>Pseudomonadati</taxon>
        <taxon>Pseudomonadota</taxon>
        <taxon>Gammaproteobacteria</taxon>
        <taxon>Alteromonadales</taxon>
        <taxon>Pseudoalteromonadaceae</taxon>
        <taxon>Psychrosphaera</taxon>
    </lineage>
</organism>
<dbReference type="InterPro" id="IPR003594">
    <property type="entry name" value="HATPase_dom"/>
</dbReference>
<keyword evidence="8" id="KW-0902">Two-component regulatory system</keyword>
<dbReference type="SUPFAM" id="SSF55874">
    <property type="entry name" value="ATPase domain of HSP90 chaperone/DNA topoisomerase II/histidine kinase"/>
    <property type="match status" value="1"/>
</dbReference>
<accession>A0ABT5FC72</accession>
<dbReference type="PANTHER" id="PTHR43065">
    <property type="entry name" value="SENSOR HISTIDINE KINASE"/>
    <property type="match status" value="1"/>
</dbReference>
<evidence type="ECO:0000256" key="5">
    <source>
        <dbReference type="ARBA" id="ARBA00022741"/>
    </source>
</evidence>
<keyword evidence="6" id="KW-0418">Kinase</keyword>